<feature type="domain" description="ARF7 effector protein C-terminal" evidence="1">
    <location>
        <begin position="40"/>
        <end position="126"/>
    </location>
</feature>
<evidence type="ECO:0000259" key="1">
    <source>
        <dbReference type="Pfam" id="PF14949"/>
    </source>
</evidence>
<dbReference type="OrthoDB" id="5984406at2759"/>
<dbReference type="Proteomes" id="UP000095300">
    <property type="component" value="Unassembled WGS sequence"/>
</dbReference>
<dbReference type="PANTHER" id="PTHR46536:SF3">
    <property type="entry name" value="ARF7 EFFECTOR PROTEIN C-TERMINAL DOMAIN-CONTAINING PROTEIN"/>
    <property type="match status" value="1"/>
</dbReference>
<dbReference type="InterPro" id="IPR029264">
    <property type="entry name" value="ARF7EP_C"/>
</dbReference>
<protein>
    <recommendedName>
        <fullName evidence="1">ARF7 effector protein C-terminal domain-containing protein</fullName>
    </recommendedName>
</protein>
<evidence type="ECO:0000313" key="2">
    <source>
        <dbReference type="EnsemblMetazoa" id="SCAU010642-PA"/>
    </source>
</evidence>
<gene>
    <name evidence="2" type="primary">106090794</name>
</gene>
<dbReference type="STRING" id="35570.A0A1I8PSC9"/>
<dbReference type="EnsemblMetazoa" id="SCAU010642-RA">
    <property type="protein sequence ID" value="SCAU010642-PA"/>
    <property type="gene ID" value="SCAU010642"/>
</dbReference>
<dbReference type="PANTHER" id="PTHR46536">
    <property type="entry name" value="ARL14 EFFECTOR PROTEIN"/>
    <property type="match status" value="1"/>
</dbReference>
<name>A0A1I8PSC9_STOCA</name>
<sequence length="142" mass="16892">MYKYRNSLNMDTDTDLSETTGLRMSLRERPRKLHAERKLRSDELSFLDDFDPEKSNREKRKLKRKPGVNTRCLYDEYGRIRHNGKDVCDCMDDDCPGCWYECENCGSTKCGVQCRVHRKFYYESITFDGKDSTIRNKHFPPK</sequence>
<keyword evidence="3" id="KW-1185">Reference proteome</keyword>
<proteinExistence type="predicted"/>
<evidence type="ECO:0000313" key="3">
    <source>
        <dbReference type="Proteomes" id="UP000095300"/>
    </source>
</evidence>
<reference evidence="2" key="1">
    <citation type="submission" date="2020-05" db="UniProtKB">
        <authorList>
            <consortium name="EnsemblMetazoa"/>
        </authorList>
    </citation>
    <scope>IDENTIFICATION</scope>
    <source>
        <strain evidence="2">USDA</strain>
    </source>
</reference>
<dbReference type="AlphaFoldDB" id="A0A1I8PSC9"/>
<dbReference type="VEuPathDB" id="VectorBase:SCAU010642"/>
<organism evidence="2 3">
    <name type="scientific">Stomoxys calcitrans</name>
    <name type="common">Stable fly</name>
    <name type="synonym">Conops calcitrans</name>
    <dbReference type="NCBI Taxonomy" id="35570"/>
    <lineage>
        <taxon>Eukaryota</taxon>
        <taxon>Metazoa</taxon>
        <taxon>Ecdysozoa</taxon>
        <taxon>Arthropoda</taxon>
        <taxon>Hexapoda</taxon>
        <taxon>Insecta</taxon>
        <taxon>Pterygota</taxon>
        <taxon>Neoptera</taxon>
        <taxon>Endopterygota</taxon>
        <taxon>Diptera</taxon>
        <taxon>Brachycera</taxon>
        <taxon>Muscomorpha</taxon>
        <taxon>Muscoidea</taxon>
        <taxon>Muscidae</taxon>
        <taxon>Stomoxys</taxon>
    </lineage>
</organism>
<dbReference type="Pfam" id="PF14949">
    <property type="entry name" value="ARF7EP_C"/>
    <property type="match status" value="1"/>
</dbReference>
<accession>A0A1I8PSC9</accession>